<evidence type="ECO:0000313" key="2">
    <source>
        <dbReference type="EMBL" id="KFG37922.1"/>
    </source>
</evidence>
<comment type="caution">
    <text evidence="2">The sequence shown here is derived from an EMBL/GenBank/DDBJ whole genome shotgun (WGS) entry which is preliminary data.</text>
</comment>
<reference evidence="2 3" key="1">
    <citation type="submission" date="2014-03" db="EMBL/GenBank/DDBJ databases">
        <authorList>
            <person name="Sibley D."/>
            <person name="Venepally P."/>
            <person name="Karamycheva S."/>
            <person name="Hadjithomas M."/>
            <person name="Khan A."/>
            <person name="Brunk B."/>
            <person name="Roos D."/>
            <person name="Caler E."/>
            <person name="Lorenzi H."/>
        </authorList>
    </citation>
    <scope>NUCLEOTIDE SEQUENCE [LARGE SCALE GENOMIC DNA]</scope>
    <source>
        <strain evidence="3">p89</strain>
    </source>
</reference>
<feature type="transmembrane region" description="Helical" evidence="1">
    <location>
        <begin position="63"/>
        <end position="92"/>
    </location>
</feature>
<feature type="transmembrane region" description="Helical" evidence="1">
    <location>
        <begin position="104"/>
        <end position="123"/>
    </location>
</feature>
<evidence type="ECO:0000256" key="1">
    <source>
        <dbReference type="SAM" id="Phobius"/>
    </source>
</evidence>
<proteinExistence type="predicted"/>
<feature type="transmembrane region" description="Helical" evidence="1">
    <location>
        <begin position="21"/>
        <end position="43"/>
    </location>
</feature>
<organism evidence="2 3">
    <name type="scientific">Toxoplasma gondii p89</name>
    <dbReference type="NCBI Taxonomy" id="943119"/>
    <lineage>
        <taxon>Eukaryota</taxon>
        <taxon>Sar</taxon>
        <taxon>Alveolata</taxon>
        <taxon>Apicomplexa</taxon>
        <taxon>Conoidasida</taxon>
        <taxon>Coccidia</taxon>
        <taxon>Eucoccidiorida</taxon>
        <taxon>Eimeriorina</taxon>
        <taxon>Sarcocystidae</taxon>
        <taxon>Toxoplasma</taxon>
    </lineage>
</organism>
<dbReference type="EMBL" id="AEYI02001397">
    <property type="protein sequence ID" value="KFG37922.1"/>
    <property type="molecule type" value="Genomic_DNA"/>
</dbReference>
<dbReference type="Proteomes" id="UP000028828">
    <property type="component" value="Unassembled WGS sequence"/>
</dbReference>
<keyword evidence="1 2" id="KW-0812">Transmembrane</keyword>
<accession>A0A086K0K4</accession>
<protein>
    <submittedName>
        <fullName evidence="2">Putative transmembrane protein</fullName>
    </submittedName>
</protein>
<feature type="transmembrane region" description="Helical" evidence="1">
    <location>
        <begin position="313"/>
        <end position="335"/>
    </location>
</feature>
<dbReference type="OrthoDB" id="329187at2759"/>
<feature type="transmembrane region" description="Helical" evidence="1">
    <location>
        <begin position="240"/>
        <end position="264"/>
    </location>
</feature>
<gene>
    <name evidence="2" type="ORF">TGP89_218270</name>
</gene>
<keyword evidence="1" id="KW-0472">Membrane</keyword>
<name>A0A086K0K4_TOXGO</name>
<dbReference type="AlphaFoldDB" id="A0A086K0K4"/>
<feature type="transmembrane region" description="Helical" evidence="1">
    <location>
        <begin position="143"/>
        <end position="164"/>
    </location>
</feature>
<evidence type="ECO:0000313" key="3">
    <source>
        <dbReference type="Proteomes" id="UP000028828"/>
    </source>
</evidence>
<dbReference type="VEuPathDB" id="ToxoDB:TGP89_218270"/>
<feature type="transmembrane region" description="Helical" evidence="1">
    <location>
        <begin position="198"/>
        <end position="220"/>
    </location>
</feature>
<feature type="transmembrane region" description="Helical" evidence="1">
    <location>
        <begin position="271"/>
        <end position="293"/>
    </location>
</feature>
<sequence length="363" mass="39048">MCCMLVGLKHWEYCLSLGSAAVWYAIVSFCCAVWQLAAVFVHVDFSGDITEPIVRDDDGTRQVVLGLMSISHAGAAALNFAVVLLTGLAVGLRSPKLCRLSSTVILTQGIYNSLFLVGVWSIFDCSQHGAKTHSAGLHPDAWFGALLAWPAAVILASLATVQSAGNSGFEGRQRIASPRLHKPDDGHVSDAWARVGTWTVGLTLGQGVLLLSGVCFLMAAKTLRSFWNLHFVESYEAQQIGWAFMLEGLILCCLAATAFVGTVLTSTFSLLVALFCCIGLGPIATIVAVWWNVLLYRWKVEPGVFVGMQFSIIEQYVCVFCCWAACRTLTGFIAAKTKGRFGIDIPKDDSPESEALVPSASPA</sequence>
<keyword evidence="1" id="KW-1133">Transmembrane helix</keyword>